<evidence type="ECO:0000313" key="3">
    <source>
        <dbReference type="Proteomes" id="UP001176941"/>
    </source>
</evidence>
<feature type="region of interest" description="Disordered" evidence="1">
    <location>
        <begin position="146"/>
        <end position="211"/>
    </location>
</feature>
<gene>
    <name evidence="2" type="ORF">MRATA1EN1_LOCUS27273</name>
</gene>
<evidence type="ECO:0000313" key="2">
    <source>
        <dbReference type="EMBL" id="CAI9178311.1"/>
    </source>
</evidence>
<evidence type="ECO:0000256" key="1">
    <source>
        <dbReference type="SAM" id="MobiDB-lite"/>
    </source>
</evidence>
<proteinExistence type="predicted"/>
<dbReference type="Proteomes" id="UP001176941">
    <property type="component" value="Chromosome 7"/>
</dbReference>
<reference evidence="2" key="1">
    <citation type="submission" date="2023-04" db="EMBL/GenBank/DDBJ databases">
        <authorList>
            <consortium name="ELIXIR-Norway"/>
        </authorList>
    </citation>
    <scope>NUCLEOTIDE SEQUENCE [LARGE SCALE GENOMIC DNA]</scope>
</reference>
<keyword evidence="3" id="KW-1185">Reference proteome</keyword>
<sequence length="242" mass="25970">MGWSSPEMGKLWMKQAGRRQKGLKQEVRCANAEFEKSFSHPEEGVCVRVGVIPLDPASSALQQTGQLTQVSGVLNRGLLPPLEEPSRTQGEPEAVPDVNRSTEGPLGRRTFRLFVGMQELSVWNLPKDFLCCVHTTLAPAVLSPRAEQSELRQHPGGTGGKALRPSSCRVGRTSKVIARPRQRGWSRPGSQLEPGQAAPPGQRACAERDVGPDTAAALRMLRFGKARAGGEAGPTLAPGPSL</sequence>
<dbReference type="EMBL" id="OX459943">
    <property type="protein sequence ID" value="CAI9178311.1"/>
    <property type="molecule type" value="Genomic_DNA"/>
</dbReference>
<protein>
    <submittedName>
        <fullName evidence="2">Uncharacterized protein</fullName>
    </submittedName>
</protein>
<feature type="region of interest" description="Disordered" evidence="1">
    <location>
        <begin position="78"/>
        <end position="103"/>
    </location>
</feature>
<organism evidence="2 3">
    <name type="scientific">Rangifer tarandus platyrhynchus</name>
    <name type="common">Svalbard reindeer</name>
    <dbReference type="NCBI Taxonomy" id="3082113"/>
    <lineage>
        <taxon>Eukaryota</taxon>
        <taxon>Metazoa</taxon>
        <taxon>Chordata</taxon>
        <taxon>Craniata</taxon>
        <taxon>Vertebrata</taxon>
        <taxon>Euteleostomi</taxon>
        <taxon>Mammalia</taxon>
        <taxon>Eutheria</taxon>
        <taxon>Laurasiatheria</taxon>
        <taxon>Artiodactyla</taxon>
        <taxon>Ruminantia</taxon>
        <taxon>Pecora</taxon>
        <taxon>Cervidae</taxon>
        <taxon>Odocoileinae</taxon>
        <taxon>Rangifer</taxon>
    </lineage>
</organism>
<accession>A0ABN8ZZ73</accession>
<name>A0ABN8ZZ73_RANTA</name>